<protein>
    <submittedName>
        <fullName evidence="4">MBL fold metallo-hydrolase</fullName>
        <ecNumber evidence="4">3.-.-.-</ecNumber>
    </submittedName>
</protein>
<dbReference type="RefSeq" id="WP_405338442.1">
    <property type="nucleotide sequence ID" value="NZ_JBANFI010000003.1"/>
</dbReference>
<evidence type="ECO:0000313" key="4">
    <source>
        <dbReference type="EMBL" id="MFK7160588.1"/>
    </source>
</evidence>
<dbReference type="InterPro" id="IPR001279">
    <property type="entry name" value="Metallo-B-lactamas"/>
</dbReference>
<dbReference type="InterPro" id="IPR011108">
    <property type="entry name" value="RMMBL"/>
</dbReference>
<keyword evidence="1 4" id="KW-0378">Hydrolase</keyword>
<dbReference type="GO" id="GO:0016787">
    <property type="term" value="F:hydrolase activity"/>
    <property type="evidence" value="ECO:0007669"/>
    <property type="project" value="UniProtKB-KW"/>
</dbReference>
<organism evidence="4 5">
    <name type="scientific">Marinospirillum alkalitolerans</name>
    <dbReference type="NCBI Taxonomy" id="3123374"/>
    <lineage>
        <taxon>Bacteria</taxon>
        <taxon>Pseudomonadati</taxon>
        <taxon>Pseudomonadota</taxon>
        <taxon>Gammaproteobacteria</taxon>
        <taxon>Oceanospirillales</taxon>
        <taxon>Oceanospirillaceae</taxon>
        <taxon>Marinospirillum</taxon>
    </lineage>
</organism>
<feature type="domain" description="Beta-Casp" evidence="3">
    <location>
        <begin position="255"/>
        <end position="380"/>
    </location>
</feature>
<dbReference type="Proteomes" id="UP001621714">
    <property type="component" value="Unassembled WGS sequence"/>
</dbReference>
<accession>A0ABW8PWB9</accession>
<dbReference type="Gene3D" id="3.60.15.10">
    <property type="entry name" value="Ribonuclease Z/Hydroxyacylglutathione hydrolase-like"/>
    <property type="match status" value="1"/>
</dbReference>
<gene>
    <name evidence="4" type="ORF">V6U78_06015</name>
</gene>
<dbReference type="PANTHER" id="PTHR11203:SF37">
    <property type="entry name" value="INTEGRATOR COMPLEX SUBUNIT 11"/>
    <property type="match status" value="1"/>
</dbReference>
<evidence type="ECO:0000259" key="2">
    <source>
        <dbReference type="SMART" id="SM00849"/>
    </source>
</evidence>
<feature type="domain" description="Metallo-beta-lactamase" evidence="2">
    <location>
        <begin position="13"/>
        <end position="250"/>
    </location>
</feature>
<dbReference type="SUPFAM" id="SSF56281">
    <property type="entry name" value="Metallo-hydrolase/oxidoreductase"/>
    <property type="match status" value="1"/>
</dbReference>
<evidence type="ECO:0000256" key="1">
    <source>
        <dbReference type="ARBA" id="ARBA00022801"/>
    </source>
</evidence>
<dbReference type="Gene3D" id="3.40.50.10890">
    <property type="match status" value="1"/>
</dbReference>
<dbReference type="CDD" id="cd16295">
    <property type="entry name" value="TTHA0252-CPSF-like_MBL-fold"/>
    <property type="match status" value="1"/>
</dbReference>
<sequence length="476" mass="52804">MQIKFLGAAQEVTGSCHLLQVGRQQILLDCGLMQGGGKARETEANAEAFPFDPAQLDAVILSHSHLDHSGRIPLLIKQGFKGKIYTHRACQAMCRIMFLDAAHIHERDAVTQNRKRERKGLPLVEPLYVTEDAEKALQHFRGLDYGEPLKVAEGVVVTLFDAGHILGSAIVQLDLQEGGEQRRVVFTGDLGHAGAPILRNPTYLNHADVVLMESTYGGRCHRSWEASFAEMAEVLDQARQTGGNVLIPAFAVGRTQELLYLFAQNYQAWGMAHWDIYLDSPMAIEATEVYAEFSQLYDDEAKALWSAHQYRDLLPNLKITRSTEESVALNQVKSGAIIIAGSGMCEGGRIRHHLKNHVWRPGGHLVFVGFQARNTLGRKLVEGLDRIKLWGEEIQVAARVHTINGFSAHADQQGLIDWYQHFEKRPTLLLVHGEEESQQALIEALAPITQACAPKQGQILDLLQPESPLMDGGEGR</sequence>
<dbReference type="PANTHER" id="PTHR11203">
    <property type="entry name" value="CLEAVAGE AND POLYADENYLATION SPECIFICITY FACTOR FAMILY MEMBER"/>
    <property type="match status" value="1"/>
</dbReference>
<dbReference type="InterPro" id="IPR022712">
    <property type="entry name" value="Beta_Casp"/>
</dbReference>
<dbReference type="InterPro" id="IPR036866">
    <property type="entry name" value="RibonucZ/Hydroxyglut_hydro"/>
</dbReference>
<dbReference type="InterPro" id="IPR050698">
    <property type="entry name" value="MBL"/>
</dbReference>
<dbReference type="EC" id="3.-.-.-" evidence="4"/>
<dbReference type="Pfam" id="PF07521">
    <property type="entry name" value="RMMBL"/>
    <property type="match status" value="1"/>
</dbReference>
<reference evidence="4 5" key="1">
    <citation type="submission" date="2024-02" db="EMBL/GenBank/DDBJ databases">
        <title>Marinospirillum sp. MEB 164 isolated from Lonar lake sediment.</title>
        <authorList>
            <person name="Joshi A."/>
            <person name="Thite S."/>
        </authorList>
    </citation>
    <scope>NUCLEOTIDE SEQUENCE [LARGE SCALE GENOMIC DNA]</scope>
    <source>
        <strain evidence="4 5">MEB164</strain>
    </source>
</reference>
<comment type="caution">
    <text evidence="4">The sequence shown here is derived from an EMBL/GenBank/DDBJ whole genome shotgun (WGS) entry which is preliminary data.</text>
</comment>
<dbReference type="SMART" id="SM01027">
    <property type="entry name" value="Beta-Casp"/>
    <property type="match status" value="1"/>
</dbReference>
<dbReference type="EMBL" id="JBANFI010000003">
    <property type="protein sequence ID" value="MFK7160588.1"/>
    <property type="molecule type" value="Genomic_DNA"/>
</dbReference>
<dbReference type="SMART" id="SM00849">
    <property type="entry name" value="Lactamase_B"/>
    <property type="match status" value="1"/>
</dbReference>
<evidence type="ECO:0000259" key="3">
    <source>
        <dbReference type="SMART" id="SM01027"/>
    </source>
</evidence>
<name>A0ABW8PWB9_9GAMM</name>
<evidence type="ECO:0000313" key="5">
    <source>
        <dbReference type="Proteomes" id="UP001621714"/>
    </source>
</evidence>
<dbReference type="Pfam" id="PF10996">
    <property type="entry name" value="Beta-Casp"/>
    <property type="match status" value="1"/>
</dbReference>
<dbReference type="Pfam" id="PF00753">
    <property type="entry name" value="Lactamase_B"/>
    <property type="match status" value="1"/>
</dbReference>
<proteinExistence type="predicted"/>
<keyword evidence="5" id="KW-1185">Reference proteome</keyword>